<evidence type="ECO:0000313" key="1">
    <source>
        <dbReference type="EMBL" id="KAK4798717.1"/>
    </source>
</evidence>
<dbReference type="EMBL" id="JAXQNO010000005">
    <property type="protein sequence ID" value="KAK4798717.1"/>
    <property type="molecule type" value="Genomic_DNA"/>
</dbReference>
<accession>A0AAN7M620</accession>
<reference evidence="1 2" key="1">
    <citation type="journal article" date="2023" name="Hortic Res">
        <title>Pangenome of water caltrop reveals structural variations and asymmetric subgenome divergence after allopolyploidization.</title>
        <authorList>
            <person name="Zhang X."/>
            <person name="Chen Y."/>
            <person name="Wang L."/>
            <person name="Yuan Y."/>
            <person name="Fang M."/>
            <person name="Shi L."/>
            <person name="Lu R."/>
            <person name="Comes H.P."/>
            <person name="Ma Y."/>
            <person name="Chen Y."/>
            <person name="Huang G."/>
            <person name="Zhou Y."/>
            <person name="Zheng Z."/>
            <person name="Qiu Y."/>
        </authorList>
    </citation>
    <scope>NUCLEOTIDE SEQUENCE [LARGE SCALE GENOMIC DNA]</scope>
    <source>
        <strain evidence="1">F231</strain>
    </source>
</reference>
<proteinExistence type="predicted"/>
<keyword evidence="2" id="KW-1185">Reference proteome</keyword>
<organism evidence="1 2">
    <name type="scientific">Trapa natans</name>
    <name type="common">Water chestnut</name>
    <dbReference type="NCBI Taxonomy" id="22666"/>
    <lineage>
        <taxon>Eukaryota</taxon>
        <taxon>Viridiplantae</taxon>
        <taxon>Streptophyta</taxon>
        <taxon>Embryophyta</taxon>
        <taxon>Tracheophyta</taxon>
        <taxon>Spermatophyta</taxon>
        <taxon>Magnoliopsida</taxon>
        <taxon>eudicotyledons</taxon>
        <taxon>Gunneridae</taxon>
        <taxon>Pentapetalae</taxon>
        <taxon>rosids</taxon>
        <taxon>malvids</taxon>
        <taxon>Myrtales</taxon>
        <taxon>Lythraceae</taxon>
        <taxon>Trapa</taxon>
    </lineage>
</organism>
<evidence type="ECO:0000313" key="2">
    <source>
        <dbReference type="Proteomes" id="UP001346149"/>
    </source>
</evidence>
<comment type="caution">
    <text evidence="1">The sequence shown here is derived from an EMBL/GenBank/DDBJ whole genome shotgun (WGS) entry which is preliminary data.</text>
</comment>
<dbReference type="AlphaFoldDB" id="A0AAN7M620"/>
<name>A0AAN7M620_TRANT</name>
<dbReference type="Proteomes" id="UP001346149">
    <property type="component" value="Unassembled WGS sequence"/>
</dbReference>
<sequence length="80" mass="9378">MPTQEAKDVKVIRTLPKNIKGARREKKIPHFRVPYQAYPYFYLHHVLPVLNKHSLVELVINNGGCLQWVIDRDLQEEAIT</sequence>
<protein>
    <submittedName>
        <fullName evidence="1">Uncharacterized protein</fullName>
    </submittedName>
</protein>
<gene>
    <name evidence="1" type="ORF">SAY86_031043</name>
</gene>